<accession>A0A1E5G2N7</accession>
<protein>
    <recommendedName>
        <fullName evidence="4">DUF2232 domain-containing protein</fullName>
    </recommendedName>
</protein>
<sequence>MDKQENLRGLIEGAILGAIWLVMLIASIYTPLFLIGFIILPIPFTIIAYRRGIRIALISAFVAVILSILFNLLVIGFSLVIYSILLGITSGYCFQQKKQANVTFTSMVLAVLGSNLLTILIIGFLTDYNIFADLSNTIQEAFVDSESLLGAIGLGATITEADIEAILEVIRLLLPTILIAVSVLIAYVYYHTARYTIRRLGEQETLPTLPSIAEIQLPKKILWYYIFATIGMIYLTLTGSMDNFMYTLLLNIVQILSLVLAVQGIGLVWYYMNKKNWSKVIKYPIVIILLHPILLQIMTWVGMFDIFFNWRKLPKQR</sequence>
<organism evidence="2 3">
    <name type="scientific">Desulfuribacillus alkaliarsenatis</name>
    <dbReference type="NCBI Taxonomy" id="766136"/>
    <lineage>
        <taxon>Bacteria</taxon>
        <taxon>Bacillati</taxon>
        <taxon>Bacillota</taxon>
        <taxon>Desulfuribacillia</taxon>
        <taxon>Desulfuribacillales</taxon>
        <taxon>Desulfuribacillaceae</taxon>
        <taxon>Desulfuribacillus</taxon>
    </lineage>
</organism>
<evidence type="ECO:0000313" key="2">
    <source>
        <dbReference type="EMBL" id="OEF97337.1"/>
    </source>
</evidence>
<dbReference type="Proteomes" id="UP000094296">
    <property type="component" value="Unassembled WGS sequence"/>
</dbReference>
<reference evidence="2 3" key="1">
    <citation type="submission" date="2016-09" db="EMBL/GenBank/DDBJ databases">
        <title>Draft genome sequence for the type strain of Desulfuribacillus alkaliarsenatis AHT28, an obligately anaerobic, sulfidogenic bacterium isolated from Russian soda lake sediments.</title>
        <authorList>
            <person name="Abin C.A."/>
            <person name="Hollibaugh J.T."/>
        </authorList>
    </citation>
    <scope>NUCLEOTIDE SEQUENCE [LARGE SCALE GENOMIC DNA]</scope>
    <source>
        <strain evidence="2 3">AHT28</strain>
    </source>
</reference>
<dbReference type="PANTHER" id="PTHR41324">
    <property type="entry name" value="MEMBRANE PROTEIN-RELATED"/>
    <property type="match status" value="1"/>
</dbReference>
<keyword evidence="3" id="KW-1185">Reference proteome</keyword>
<dbReference type="InterPro" id="IPR018710">
    <property type="entry name" value="DUF2232"/>
</dbReference>
<keyword evidence="1" id="KW-0472">Membrane</keyword>
<feature type="transmembrane region" description="Helical" evidence="1">
    <location>
        <begin position="106"/>
        <end position="125"/>
    </location>
</feature>
<feature type="transmembrane region" description="Helical" evidence="1">
    <location>
        <begin position="283"/>
        <end position="308"/>
    </location>
</feature>
<feature type="transmembrane region" description="Helical" evidence="1">
    <location>
        <begin position="15"/>
        <end position="40"/>
    </location>
</feature>
<evidence type="ECO:0000256" key="1">
    <source>
        <dbReference type="SAM" id="Phobius"/>
    </source>
</evidence>
<keyword evidence="1" id="KW-1133">Transmembrane helix</keyword>
<dbReference type="OrthoDB" id="2987886at2"/>
<dbReference type="AlphaFoldDB" id="A0A1E5G2N7"/>
<evidence type="ECO:0008006" key="4">
    <source>
        <dbReference type="Google" id="ProtNLM"/>
    </source>
</evidence>
<dbReference type="EMBL" id="MIJE01000011">
    <property type="protein sequence ID" value="OEF97337.1"/>
    <property type="molecule type" value="Genomic_DNA"/>
</dbReference>
<name>A0A1E5G2N7_9FIRM</name>
<proteinExistence type="predicted"/>
<comment type="caution">
    <text evidence="2">The sequence shown here is derived from an EMBL/GenBank/DDBJ whole genome shotgun (WGS) entry which is preliminary data.</text>
</comment>
<feature type="transmembrane region" description="Helical" evidence="1">
    <location>
        <begin position="169"/>
        <end position="190"/>
    </location>
</feature>
<dbReference type="Pfam" id="PF09991">
    <property type="entry name" value="DUF2232"/>
    <property type="match status" value="1"/>
</dbReference>
<keyword evidence="1" id="KW-0812">Transmembrane</keyword>
<dbReference type="STRING" id="766136.BHF68_03745"/>
<dbReference type="RefSeq" id="WP_069642735.1">
    <property type="nucleotide sequence ID" value="NZ_MIJE01000011.1"/>
</dbReference>
<gene>
    <name evidence="2" type="ORF">BHF68_03745</name>
</gene>
<dbReference type="PANTHER" id="PTHR41324:SF1">
    <property type="entry name" value="DUF2232 DOMAIN-CONTAINING PROTEIN"/>
    <property type="match status" value="1"/>
</dbReference>
<feature type="transmembrane region" description="Helical" evidence="1">
    <location>
        <begin position="221"/>
        <end position="238"/>
    </location>
</feature>
<feature type="transmembrane region" description="Helical" evidence="1">
    <location>
        <begin position="244"/>
        <end position="271"/>
    </location>
</feature>
<evidence type="ECO:0000313" key="3">
    <source>
        <dbReference type="Proteomes" id="UP000094296"/>
    </source>
</evidence>